<evidence type="ECO:0000259" key="9">
    <source>
        <dbReference type="Pfam" id="PF02837"/>
    </source>
</evidence>
<comment type="caution">
    <text evidence="10">The sequence shown here is derived from an EMBL/GenBank/DDBJ whole genome shotgun (WGS) entry which is preliminary data.</text>
</comment>
<organism evidence="10 11">
    <name type="scientific">Enterococcus sulfureus ATCC 49903</name>
    <dbReference type="NCBI Taxonomy" id="1140003"/>
    <lineage>
        <taxon>Bacteria</taxon>
        <taxon>Bacillati</taxon>
        <taxon>Bacillota</taxon>
        <taxon>Bacilli</taxon>
        <taxon>Lactobacillales</taxon>
        <taxon>Enterococcaceae</taxon>
        <taxon>Enterococcus</taxon>
    </lineage>
</organism>
<dbReference type="Proteomes" id="UP000015961">
    <property type="component" value="Unassembled WGS sequence"/>
</dbReference>
<dbReference type="EMBL" id="ASWO01000003">
    <property type="protein sequence ID" value="EOT86146.1"/>
    <property type="molecule type" value="Genomic_DNA"/>
</dbReference>
<dbReference type="Gene3D" id="3.20.20.80">
    <property type="entry name" value="Glycosidases"/>
    <property type="match status" value="1"/>
</dbReference>
<evidence type="ECO:0000259" key="8">
    <source>
        <dbReference type="Pfam" id="PF02836"/>
    </source>
</evidence>
<accession>S0PCE1</accession>
<keyword evidence="4 6" id="KW-0378">Hydrolase</keyword>
<dbReference type="InterPro" id="IPR006104">
    <property type="entry name" value="Glyco_hydro_2_N"/>
</dbReference>
<dbReference type="PATRIC" id="fig|1140003.3.peg.1629"/>
<name>S0PCE1_9ENTE</name>
<evidence type="ECO:0000256" key="3">
    <source>
        <dbReference type="ARBA" id="ARBA00012756"/>
    </source>
</evidence>
<comment type="catalytic activity">
    <reaction evidence="1">
        <text>Hydrolysis of terminal non-reducing beta-D-galactose residues in beta-D-galactosides.</text>
        <dbReference type="EC" id="3.2.1.23"/>
    </reaction>
</comment>
<dbReference type="InterPro" id="IPR023232">
    <property type="entry name" value="Glyco_hydro_2_AS"/>
</dbReference>
<evidence type="ECO:0000313" key="11">
    <source>
        <dbReference type="Proteomes" id="UP000015961"/>
    </source>
</evidence>
<protein>
    <recommendedName>
        <fullName evidence="3">beta-galactosidase</fullName>
        <ecNumber evidence="3">3.2.1.23</ecNumber>
    </recommendedName>
</protein>
<gene>
    <name evidence="10" type="ORF">I573_00899</name>
</gene>
<evidence type="ECO:0000313" key="10">
    <source>
        <dbReference type="EMBL" id="EOT86146.1"/>
    </source>
</evidence>
<dbReference type="EC" id="3.2.1.23" evidence="3"/>
<dbReference type="Pfam" id="PF02837">
    <property type="entry name" value="Glyco_hydro_2_N"/>
    <property type="match status" value="1"/>
</dbReference>
<dbReference type="InterPro" id="IPR036156">
    <property type="entry name" value="Beta-gal/glucu_dom_sf"/>
</dbReference>
<dbReference type="PANTHER" id="PTHR46323:SF2">
    <property type="entry name" value="BETA-GALACTOSIDASE"/>
    <property type="match status" value="1"/>
</dbReference>
<dbReference type="PROSITE" id="PS00608">
    <property type="entry name" value="GLYCOSYL_HYDROL_F2_2"/>
    <property type="match status" value="1"/>
</dbReference>
<dbReference type="PROSITE" id="PS00719">
    <property type="entry name" value="GLYCOSYL_HYDROL_F2_1"/>
    <property type="match status" value="1"/>
</dbReference>
<dbReference type="GO" id="GO:0004565">
    <property type="term" value="F:beta-galactosidase activity"/>
    <property type="evidence" value="ECO:0007669"/>
    <property type="project" value="UniProtKB-EC"/>
</dbReference>
<evidence type="ECO:0000256" key="4">
    <source>
        <dbReference type="ARBA" id="ARBA00022801"/>
    </source>
</evidence>
<dbReference type="InterPro" id="IPR013783">
    <property type="entry name" value="Ig-like_fold"/>
</dbReference>
<dbReference type="GO" id="GO:0009341">
    <property type="term" value="C:beta-galactosidase complex"/>
    <property type="evidence" value="ECO:0007669"/>
    <property type="project" value="TreeGrafter"/>
</dbReference>
<dbReference type="InterPro" id="IPR017853">
    <property type="entry name" value="GH"/>
</dbReference>
<keyword evidence="11" id="KW-1185">Reference proteome</keyword>
<keyword evidence="5 6" id="KW-0326">Glycosidase</keyword>
<dbReference type="Pfam" id="PF00703">
    <property type="entry name" value="Glyco_hydro_2"/>
    <property type="match status" value="1"/>
</dbReference>
<dbReference type="Pfam" id="PF02836">
    <property type="entry name" value="Glyco_hydro_2_C"/>
    <property type="match status" value="1"/>
</dbReference>
<dbReference type="AlphaFoldDB" id="S0PCE1"/>
<dbReference type="SUPFAM" id="SSF49785">
    <property type="entry name" value="Galactose-binding domain-like"/>
    <property type="match status" value="1"/>
</dbReference>
<dbReference type="Gene3D" id="2.60.120.260">
    <property type="entry name" value="Galactose-binding domain-like"/>
    <property type="match status" value="1"/>
</dbReference>
<dbReference type="InterPro" id="IPR023230">
    <property type="entry name" value="Glyco_hydro_2_CS"/>
</dbReference>
<dbReference type="PANTHER" id="PTHR46323">
    <property type="entry name" value="BETA-GALACTOSIDASE"/>
    <property type="match status" value="1"/>
</dbReference>
<evidence type="ECO:0000256" key="2">
    <source>
        <dbReference type="ARBA" id="ARBA00007401"/>
    </source>
</evidence>
<proteinExistence type="inferred from homology"/>
<comment type="similarity">
    <text evidence="2 6">Belongs to the glycosyl hydrolase 2 family.</text>
</comment>
<dbReference type="Gene3D" id="2.60.40.10">
    <property type="entry name" value="Immunoglobulins"/>
    <property type="match status" value="1"/>
</dbReference>
<dbReference type="SUPFAM" id="SSF51445">
    <property type="entry name" value="(Trans)glycosidases"/>
    <property type="match status" value="1"/>
</dbReference>
<dbReference type="OrthoDB" id="9762066at2"/>
<dbReference type="SUPFAM" id="SSF49303">
    <property type="entry name" value="beta-Galactosidase/glucuronidase domain"/>
    <property type="match status" value="1"/>
</dbReference>
<reference evidence="10 11" key="1">
    <citation type="submission" date="2013-03" db="EMBL/GenBank/DDBJ databases">
        <title>The Genome Sequence of Enterococcus sulfureus ATCC_49903 (PacBio/Illumina hybrid assembly).</title>
        <authorList>
            <consortium name="The Broad Institute Genomics Platform"/>
            <consortium name="The Broad Institute Genome Sequencing Center for Infectious Disease"/>
            <person name="Earl A."/>
            <person name="Russ C."/>
            <person name="Gilmore M."/>
            <person name="Surin D."/>
            <person name="Walker B."/>
            <person name="Young S."/>
            <person name="Zeng Q."/>
            <person name="Gargeya S."/>
            <person name="Fitzgerald M."/>
            <person name="Haas B."/>
            <person name="Abouelleil A."/>
            <person name="Allen A.W."/>
            <person name="Alvarado L."/>
            <person name="Arachchi H.M."/>
            <person name="Berlin A.M."/>
            <person name="Chapman S.B."/>
            <person name="Gainer-Dewar J."/>
            <person name="Goldberg J."/>
            <person name="Griggs A."/>
            <person name="Gujja S."/>
            <person name="Hansen M."/>
            <person name="Howarth C."/>
            <person name="Imamovic A."/>
            <person name="Ireland A."/>
            <person name="Larimer J."/>
            <person name="McCowan C."/>
            <person name="Murphy C."/>
            <person name="Pearson M."/>
            <person name="Poon T.W."/>
            <person name="Priest M."/>
            <person name="Roberts A."/>
            <person name="Saif S."/>
            <person name="Shea T."/>
            <person name="Sisk P."/>
            <person name="Sykes S."/>
            <person name="Wortman J."/>
            <person name="Nusbaum C."/>
            <person name="Birren B."/>
        </authorList>
    </citation>
    <scope>NUCLEOTIDE SEQUENCE [LARGE SCALE GENOMIC DNA]</scope>
    <source>
        <strain evidence="10 11">ATCC 49903</strain>
    </source>
</reference>
<evidence type="ECO:0000256" key="1">
    <source>
        <dbReference type="ARBA" id="ARBA00001412"/>
    </source>
</evidence>
<dbReference type="InterPro" id="IPR006103">
    <property type="entry name" value="Glyco_hydro_2_cat"/>
</dbReference>
<dbReference type="STRING" id="1140003.OMY_01691"/>
<dbReference type="eggNOG" id="COG3250">
    <property type="taxonomic scope" value="Bacteria"/>
</dbReference>
<dbReference type="InterPro" id="IPR006102">
    <property type="entry name" value="Ig-like_GH2"/>
</dbReference>
<dbReference type="RefSeq" id="WP_016186128.1">
    <property type="nucleotide sequence ID" value="NZ_ASWO01000003.1"/>
</dbReference>
<dbReference type="PRINTS" id="PR00132">
    <property type="entry name" value="GLHYDRLASE2"/>
</dbReference>
<dbReference type="InterPro" id="IPR006101">
    <property type="entry name" value="Glyco_hydro_2"/>
</dbReference>
<dbReference type="InterPro" id="IPR050347">
    <property type="entry name" value="Bact_Beta-galactosidase"/>
</dbReference>
<evidence type="ECO:0000256" key="5">
    <source>
        <dbReference type="ARBA" id="ARBA00023295"/>
    </source>
</evidence>
<evidence type="ECO:0000256" key="6">
    <source>
        <dbReference type="RuleBase" id="RU361154"/>
    </source>
</evidence>
<feature type="domain" description="Glycoside hydrolase family 2 immunoglobulin-like beta-sandwich" evidence="7">
    <location>
        <begin position="221"/>
        <end position="317"/>
    </location>
</feature>
<sequence>MNPSIEWLDQPEVFRVGRLDAHSDHVNYSSKETCERKEALVQNLDGVWDFCYSQNPQVRPQNFYEVDFDGTSFDTIHVPQHIEFSDYDTLHYINTMYPWEGKRYRRPDQTKGMFSQDPENPVGSYRMTFDLDDALKDHPVRIRFNGVEQAMYIWLNGEFVGYAEDSFTPSEFDLTPFIKNKDNLLAVEVYKRSTAAFLEDQDFFRFFGIFRSVELIGEQAIHLEDVTIKTIVDSQQKSGQVHVALKVLRGEEATYRYTLGKNGQQLLQKTTQATEVDFKVEDILLWDIDTPELYHVIVEILQDEEVVSYTPVAFGFRELVVKERVMYLNGNRLKLNGVNRHEWNAASGRVITDEDERFDIEFMKDNSINAVRTSHYPNRLSFYERCDEAGIYMMAETNLETHGSWQKMGAIEPSWNVPGDYPIWRDVTLDRAVSNYEWLKNHPSILFWSLGNESFVGETLKEMNAYYKQIDDSRLVHYEGVFYDDAMKPFISDMESRMYASPTDIRTYLSEDPQKPFILCEFMHNMGNSMGGLKEYMELYDEFESYQGGFIWDYIDQAILRKDPLTGQEVLRYGGDFDDRPSDYEFSGNGLLFATRQAKPSIQEVAYYYEKYR</sequence>
<evidence type="ECO:0000259" key="7">
    <source>
        <dbReference type="Pfam" id="PF00703"/>
    </source>
</evidence>
<feature type="domain" description="Glycoside hydrolase family 2 catalytic" evidence="8">
    <location>
        <begin position="321"/>
        <end position="611"/>
    </location>
</feature>
<dbReference type="GO" id="GO:0005990">
    <property type="term" value="P:lactose catabolic process"/>
    <property type="evidence" value="ECO:0007669"/>
    <property type="project" value="TreeGrafter"/>
</dbReference>
<feature type="domain" description="Glycosyl hydrolases family 2 sugar binding" evidence="9">
    <location>
        <begin position="42"/>
        <end position="216"/>
    </location>
</feature>
<dbReference type="InterPro" id="IPR008979">
    <property type="entry name" value="Galactose-bd-like_sf"/>
</dbReference>